<gene>
    <name evidence="2" type="ORF">SAMN06295885_0957</name>
</gene>
<evidence type="ECO:0000313" key="2">
    <source>
        <dbReference type="EMBL" id="SMH34211.1"/>
    </source>
</evidence>
<feature type="compositionally biased region" description="Polar residues" evidence="1">
    <location>
        <begin position="267"/>
        <end position="277"/>
    </location>
</feature>
<evidence type="ECO:0000256" key="1">
    <source>
        <dbReference type="SAM" id="MobiDB-lite"/>
    </source>
</evidence>
<keyword evidence="3" id="KW-1185">Reference proteome</keyword>
<evidence type="ECO:0000313" key="3">
    <source>
        <dbReference type="Proteomes" id="UP000193711"/>
    </source>
</evidence>
<feature type="region of interest" description="Disordered" evidence="1">
    <location>
        <begin position="264"/>
        <end position="331"/>
    </location>
</feature>
<evidence type="ECO:0008006" key="4">
    <source>
        <dbReference type="Google" id="ProtNLM"/>
    </source>
</evidence>
<dbReference type="OrthoDB" id="4828114at2"/>
<dbReference type="STRING" id="1891671.SAMN06295885_0957"/>
<organism evidence="2 3">
    <name type="scientific">Rathayibacter oskolensis</name>
    <dbReference type="NCBI Taxonomy" id="1891671"/>
    <lineage>
        <taxon>Bacteria</taxon>
        <taxon>Bacillati</taxon>
        <taxon>Actinomycetota</taxon>
        <taxon>Actinomycetes</taxon>
        <taxon>Micrococcales</taxon>
        <taxon>Microbacteriaceae</taxon>
        <taxon>Rathayibacter</taxon>
    </lineage>
</organism>
<dbReference type="EMBL" id="FXBM01000001">
    <property type="protein sequence ID" value="SMH34211.1"/>
    <property type="molecule type" value="Genomic_DNA"/>
</dbReference>
<feature type="compositionally biased region" description="Low complexity" evidence="1">
    <location>
        <begin position="289"/>
        <end position="300"/>
    </location>
</feature>
<dbReference type="Proteomes" id="UP000193711">
    <property type="component" value="Unassembled WGS sequence"/>
</dbReference>
<name>A0A1X7N9G0_9MICO</name>
<sequence>MAMGDEVPERVVIDWDDLADLDLDPDNPRHDPGMPRRDIIKYLVEKESVLGLARDIVKVGLSPLDMFGAISAPGGGYVILEGNRRLCALILLHDPTLAPSSERRAFERLTRSFSSEHITIELTVFKDEDEADVWIDRKHAGSGSGNGPRPWNPVQLARRYGDRTGNALALALLDYGQKHGILTKAQSADILTTITRFVSNPFVRKHGLGIATSASDPEFKFLGTQTLFDLRLRRLLEDIVARENGATSRTSSADRTKYAQDHLVNLTEPSVESSGGSDSDLPEEPENASSSDSDQQQNDPSAEDEPQTDGDSKPGGGGLHPDKRLKLVPDSFAPSLRDERLKRILAELESVRRFSPIAAALVVRVFMESVTVVYLETRGSQINHNDKLHLLVHNVLAQIEKERKSGAIHLTKAENGALGLLKGQVTAPDYVYSAFYLGLIAHGSAFPQWEVLTKKWDEIEPILGYIASNAEPAIEPA</sequence>
<reference evidence="3" key="1">
    <citation type="submission" date="2017-04" db="EMBL/GenBank/DDBJ databases">
        <authorList>
            <person name="Varghese N."/>
            <person name="Submissions S."/>
        </authorList>
    </citation>
    <scope>NUCLEOTIDE SEQUENCE [LARGE SCALE GENOMIC DNA]</scope>
    <source>
        <strain evidence="3">VKM Ac-2121</strain>
    </source>
</reference>
<dbReference type="RefSeq" id="WP_129587892.1">
    <property type="nucleotide sequence ID" value="NZ_FXBM01000001.1"/>
</dbReference>
<proteinExistence type="predicted"/>
<dbReference type="AlphaFoldDB" id="A0A1X7N9G0"/>
<protein>
    <recommendedName>
        <fullName evidence="4">ParB/Sulfiredoxin domain-containing protein</fullName>
    </recommendedName>
</protein>
<accession>A0A1X7N9G0</accession>